<gene>
    <name evidence="9" type="ORF">CTAM01_06546</name>
</gene>
<feature type="transmembrane region" description="Helical" evidence="7">
    <location>
        <begin position="46"/>
        <end position="67"/>
    </location>
</feature>
<feature type="transmembrane region" description="Helical" evidence="7">
    <location>
        <begin position="387"/>
        <end position="407"/>
    </location>
</feature>
<evidence type="ECO:0000256" key="4">
    <source>
        <dbReference type="ARBA" id="ARBA00022989"/>
    </source>
</evidence>
<feature type="compositionally biased region" description="Polar residues" evidence="6">
    <location>
        <begin position="542"/>
        <end position="552"/>
    </location>
</feature>
<evidence type="ECO:0000259" key="8">
    <source>
        <dbReference type="Pfam" id="PF22943"/>
    </source>
</evidence>
<feature type="transmembrane region" description="Helical" evidence="7">
    <location>
        <begin position="281"/>
        <end position="304"/>
    </location>
</feature>
<evidence type="ECO:0000256" key="5">
    <source>
        <dbReference type="ARBA" id="ARBA00023136"/>
    </source>
</evidence>
<accession>A0ABQ9RC74</accession>
<feature type="transmembrane region" description="Helical" evidence="7">
    <location>
        <begin position="240"/>
        <end position="260"/>
    </location>
</feature>
<keyword evidence="5 7" id="KW-0472">Membrane</keyword>
<dbReference type="RefSeq" id="XP_060382832.1">
    <property type="nucleotide sequence ID" value="XM_060522573.1"/>
</dbReference>
<evidence type="ECO:0000313" key="9">
    <source>
        <dbReference type="EMBL" id="KAK1500611.1"/>
    </source>
</evidence>
<dbReference type="Gene3D" id="1.20.1740.10">
    <property type="entry name" value="Amino acid/polyamine transporter I"/>
    <property type="match status" value="1"/>
</dbReference>
<feature type="region of interest" description="Disordered" evidence="6">
    <location>
        <begin position="492"/>
        <end position="552"/>
    </location>
</feature>
<feature type="compositionally biased region" description="Polar residues" evidence="6">
    <location>
        <begin position="568"/>
        <end position="579"/>
    </location>
</feature>
<keyword evidence="10" id="KW-1185">Reference proteome</keyword>
<feature type="transmembrane region" description="Helical" evidence="7">
    <location>
        <begin position="338"/>
        <end position="366"/>
    </location>
</feature>
<dbReference type="GeneID" id="85406811"/>
<dbReference type="EMBL" id="MLFU01000018">
    <property type="protein sequence ID" value="KAK1500611.1"/>
    <property type="molecule type" value="Genomic_DNA"/>
</dbReference>
<evidence type="ECO:0000256" key="6">
    <source>
        <dbReference type="SAM" id="MobiDB-lite"/>
    </source>
</evidence>
<feature type="region of interest" description="Disordered" evidence="6">
    <location>
        <begin position="566"/>
        <end position="607"/>
    </location>
</feature>
<sequence>MKAFLARDRVAESASTSDDETVVAVQDGVRLNAAGYKDQLNRQYGFFGLASMALTVDNAWVALGSSISVSILNGGPPGIIYGLLVAVFYYSLIGLSLSELASAVPTAGGVYHWATIAGGPRWGRVLGFFTGWINFYGWLFSLAALLQISSNVAVSMYAVWNWDTYVSQPFHVFIGYLIILWGCAAFIVFANKYAPYTQQAGTIFVLIGGVVTIIVLEAMPKQHASNHFVWGSFDENNATGWSGGVAFLLGVLNGAFTIGTPDSVTHMAEEMPHPKKDLPKAILLQISLGFVYAFCFAVALSYAITDITALQGGFNSFPLTNIYVQATTSSDGIRNPGAAFGLLFIMLGCTLTCCVGLTLTVSRTYWALARDNAVPLSNVFAQVNERLSCPIWSTLFVCVVATGLGAIPLGSSAAFLALASSFIILTSVSYAIPFAANMLSGRKYFPRGPFHLGKAGYIINGLAVLFIVLFDIMFCFRTSFGTMGSSSSKAAQGAARKFPTRAPGAVPPPSTAARAAPAAPPTQPPQAQSRAKTATLKPEDLTSATTTTNPEVTAEFSSRLRQMGIVQPNPTFSSTSTASAGPGPVAGSRPGPSPHADLIQNPGPLFPSTSRNATLGTLEARRRLQQEADAEFDGLGRSSSGGREFLDLKTIIQMHLMRERGHSPAEIEARLDLKAGVVARLGRIGITSPA</sequence>
<evidence type="ECO:0000256" key="1">
    <source>
        <dbReference type="ARBA" id="ARBA00004141"/>
    </source>
</evidence>
<dbReference type="InterPro" id="IPR054448">
    <property type="entry name" value="HTH_put_ascomycetes"/>
</dbReference>
<dbReference type="PANTHER" id="PTHR45649:SF27">
    <property type="entry name" value="CHOLINE TRANSPORTER (EUROFUNG)"/>
    <property type="match status" value="1"/>
</dbReference>
<proteinExistence type="predicted"/>
<feature type="transmembrane region" description="Helical" evidence="7">
    <location>
        <begin position="202"/>
        <end position="220"/>
    </location>
</feature>
<name>A0ABQ9RC74_9PEZI</name>
<keyword evidence="4 7" id="KW-1133">Transmembrane helix</keyword>
<keyword evidence="3 7" id="KW-0812">Transmembrane</keyword>
<dbReference type="Pfam" id="PF13520">
    <property type="entry name" value="AA_permease_2"/>
    <property type="match status" value="1"/>
</dbReference>
<evidence type="ECO:0000256" key="2">
    <source>
        <dbReference type="ARBA" id="ARBA00022448"/>
    </source>
</evidence>
<feature type="domain" description="Helix-turn-helix" evidence="8">
    <location>
        <begin position="645"/>
        <end position="688"/>
    </location>
</feature>
<dbReference type="PANTHER" id="PTHR45649">
    <property type="entry name" value="AMINO-ACID PERMEASE BAT1"/>
    <property type="match status" value="1"/>
</dbReference>
<dbReference type="Proteomes" id="UP001227543">
    <property type="component" value="Unassembled WGS sequence"/>
</dbReference>
<comment type="subcellular location">
    <subcellularLocation>
        <location evidence="1">Membrane</location>
        <topology evidence="1">Multi-pass membrane protein</topology>
    </subcellularLocation>
</comment>
<evidence type="ECO:0000256" key="7">
    <source>
        <dbReference type="SAM" id="Phobius"/>
    </source>
</evidence>
<dbReference type="InterPro" id="IPR002293">
    <property type="entry name" value="AA/rel_permease1"/>
</dbReference>
<dbReference type="Pfam" id="PF22943">
    <property type="entry name" value="HTH_68"/>
    <property type="match status" value="1"/>
</dbReference>
<feature type="transmembrane region" description="Helical" evidence="7">
    <location>
        <begin position="125"/>
        <end position="150"/>
    </location>
</feature>
<evidence type="ECO:0000313" key="10">
    <source>
        <dbReference type="Proteomes" id="UP001227543"/>
    </source>
</evidence>
<comment type="caution">
    <text evidence="9">The sequence shown here is derived from an EMBL/GenBank/DDBJ whole genome shotgun (WGS) entry which is preliminary data.</text>
</comment>
<organism evidence="9 10">
    <name type="scientific">Colletotrichum tamarilloi</name>
    <dbReference type="NCBI Taxonomy" id="1209934"/>
    <lineage>
        <taxon>Eukaryota</taxon>
        <taxon>Fungi</taxon>
        <taxon>Dikarya</taxon>
        <taxon>Ascomycota</taxon>
        <taxon>Pezizomycotina</taxon>
        <taxon>Sordariomycetes</taxon>
        <taxon>Hypocreomycetidae</taxon>
        <taxon>Glomerellales</taxon>
        <taxon>Glomerellaceae</taxon>
        <taxon>Colletotrichum</taxon>
        <taxon>Colletotrichum acutatum species complex</taxon>
    </lineage>
</organism>
<protein>
    <submittedName>
        <fullName evidence="9">Choline transporter</fullName>
    </submittedName>
</protein>
<evidence type="ECO:0000256" key="3">
    <source>
        <dbReference type="ARBA" id="ARBA00022692"/>
    </source>
</evidence>
<feature type="transmembrane region" description="Helical" evidence="7">
    <location>
        <begin position="457"/>
        <end position="480"/>
    </location>
</feature>
<feature type="transmembrane region" description="Helical" evidence="7">
    <location>
        <begin position="413"/>
        <end position="436"/>
    </location>
</feature>
<feature type="transmembrane region" description="Helical" evidence="7">
    <location>
        <begin position="79"/>
        <end position="104"/>
    </location>
</feature>
<feature type="transmembrane region" description="Helical" evidence="7">
    <location>
        <begin position="170"/>
        <end position="190"/>
    </location>
</feature>
<keyword evidence="2" id="KW-0813">Transport</keyword>
<reference evidence="9 10" key="1">
    <citation type="submission" date="2016-10" db="EMBL/GenBank/DDBJ databases">
        <title>The genome sequence of Colletotrichum fioriniae PJ7.</title>
        <authorList>
            <person name="Baroncelli R."/>
        </authorList>
    </citation>
    <scope>NUCLEOTIDE SEQUENCE [LARGE SCALE GENOMIC DNA]</scope>
    <source>
        <strain evidence="9 10">Tom-12</strain>
    </source>
</reference>